<evidence type="ECO:0000313" key="3">
    <source>
        <dbReference type="Proteomes" id="UP000827549"/>
    </source>
</evidence>
<keyword evidence="3" id="KW-1185">Reference proteome</keyword>
<accession>A0AAF1BJA8</accession>
<dbReference type="InterPro" id="IPR044034">
    <property type="entry name" value="NAC-like_UBA"/>
</dbReference>
<dbReference type="GeneID" id="87809915"/>
<reference evidence="2" key="1">
    <citation type="submission" date="2023-10" db="EMBL/GenBank/DDBJ databases">
        <authorList>
            <person name="Noh H."/>
        </authorList>
    </citation>
    <scope>NUCLEOTIDE SEQUENCE</scope>
    <source>
        <strain evidence="2">DUCC4014</strain>
    </source>
</reference>
<evidence type="ECO:0000313" key="2">
    <source>
        <dbReference type="EMBL" id="WOO83216.1"/>
    </source>
</evidence>
<protein>
    <recommendedName>
        <fullName evidence="1">Nascent polypeptide-associated complex subunit alpha-like UBA domain-containing protein</fullName>
    </recommendedName>
</protein>
<dbReference type="Pfam" id="PF19026">
    <property type="entry name" value="UBA_HYPK"/>
    <property type="match status" value="1"/>
</dbReference>
<dbReference type="AlphaFoldDB" id="A0AAF1BJA8"/>
<evidence type="ECO:0000259" key="1">
    <source>
        <dbReference type="Pfam" id="PF19026"/>
    </source>
</evidence>
<dbReference type="CDD" id="cd14361">
    <property type="entry name" value="UBA_HYPK"/>
    <property type="match status" value="1"/>
</dbReference>
<name>A0AAF1BJA8_9TREE</name>
<dbReference type="Gene3D" id="1.10.8.10">
    <property type="entry name" value="DNA helicase RuvA subunit, C-terminal domain"/>
    <property type="match status" value="1"/>
</dbReference>
<dbReference type="RefSeq" id="XP_062629242.1">
    <property type="nucleotide sequence ID" value="XM_062773258.1"/>
</dbReference>
<gene>
    <name evidence="2" type="ORF">LOC62_05G006739</name>
</gene>
<sequence length="105" mass="11382">MTSSQGRVPQGEVVMDFADGGQYIKSKLEHSVVELERRRITLDEAAKAARALEALEVKAPAAVKAEDVTLIVKELGVSKEEAENALRADKGDVVKVLVRLSAPRQ</sequence>
<proteinExistence type="predicted"/>
<feature type="domain" description="Nascent polypeptide-associated complex subunit alpha-like UBA" evidence="1">
    <location>
        <begin position="63"/>
        <end position="100"/>
    </location>
</feature>
<organism evidence="2 3">
    <name type="scientific">Vanrija pseudolonga</name>
    <dbReference type="NCBI Taxonomy" id="143232"/>
    <lineage>
        <taxon>Eukaryota</taxon>
        <taxon>Fungi</taxon>
        <taxon>Dikarya</taxon>
        <taxon>Basidiomycota</taxon>
        <taxon>Agaricomycotina</taxon>
        <taxon>Tremellomycetes</taxon>
        <taxon>Trichosporonales</taxon>
        <taxon>Trichosporonaceae</taxon>
        <taxon>Vanrija</taxon>
    </lineage>
</organism>
<dbReference type="EMBL" id="CP086718">
    <property type="protein sequence ID" value="WOO83216.1"/>
    <property type="molecule type" value="Genomic_DNA"/>
</dbReference>
<dbReference type="Proteomes" id="UP000827549">
    <property type="component" value="Chromosome 5"/>
</dbReference>
<dbReference type="InterPro" id="IPR038922">
    <property type="entry name" value="HYPK_UBA"/>
</dbReference>